<comment type="caution">
    <text evidence="3">The sequence shown here is derived from an EMBL/GenBank/DDBJ whole genome shotgun (WGS) entry which is preliminary data.</text>
</comment>
<dbReference type="InterPro" id="IPR028098">
    <property type="entry name" value="Glyco_trans_4-like_N"/>
</dbReference>
<feature type="domain" description="Glycosyl transferase family 1" evidence="1">
    <location>
        <begin position="232"/>
        <end position="393"/>
    </location>
</feature>
<dbReference type="OrthoDB" id="9792269at2"/>
<dbReference type="EMBL" id="SMFX01000001">
    <property type="protein sequence ID" value="TCK19079.1"/>
    <property type="molecule type" value="Genomic_DNA"/>
</dbReference>
<feature type="domain" description="Glycosyltransferase subfamily 4-like N-terminal" evidence="2">
    <location>
        <begin position="23"/>
        <end position="211"/>
    </location>
</feature>
<organism evidence="3 4">
    <name type="scientific">Thiogranum longum</name>
    <dbReference type="NCBI Taxonomy" id="1537524"/>
    <lineage>
        <taxon>Bacteria</taxon>
        <taxon>Pseudomonadati</taxon>
        <taxon>Pseudomonadota</taxon>
        <taxon>Gammaproteobacteria</taxon>
        <taxon>Chromatiales</taxon>
        <taxon>Ectothiorhodospiraceae</taxon>
        <taxon>Thiogranum</taxon>
    </lineage>
</organism>
<accession>A0A4R1HI35</accession>
<evidence type="ECO:0000259" key="2">
    <source>
        <dbReference type="Pfam" id="PF13439"/>
    </source>
</evidence>
<dbReference type="GO" id="GO:1901135">
    <property type="term" value="P:carbohydrate derivative metabolic process"/>
    <property type="evidence" value="ECO:0007669"/>
    <property type="project" value="UniProtKB-ARBA"/>
</dbReference>
<evidence type="ECO:0000259" key="1">
    <source>
        <dbReference type="Pfam" id="PF00534"/>
    </source>
</evidence>
<dbReference type="AlphaFoldDB" id="A0A4R1HI35"/>
<dbReference type="InterPro" id="IPR001296">
    <property type="entry name" value="Glyco_trans_1"/>
</dbReference>
<dbReference type="PANTHER" id="PTHR12526:SF630">
    <property type="entry name" value="GLYCOSYLTRANSFERASE"/>
    <property type="match status" value="1"/>
</dbReference>
<evidence type="ECO:0000313" key="3">
    <source>
        <dbReference type="EMBL" id="TCK19079.1"/>
    </source>
</evidence>
<gene>
    <name evidence="3" type="ORF">DFR30_2373</name>
</gene>
<protein>
    <submittedName>
        <fullName evidence="3">Glycosyltransferase involved in cell wall biosynthesis</fullName>
    </submittedName>
</protein>
<dbReference type="SUPFAM" id="SSF53756">
    <property type="entry name" value="UDP-Glycosyltransferase/glycogen phosphorylase"/>
    <property type="match status" value="1"/>
</dbReference>
<keyword evidence="4" id="KW-1185">Reference proteome</keyword>
<dbReference type="GO" id="GO:0016757">
    <property type="term" value="F:glycosyltransferase activity"/>
    <property type="evidence" value="ECO:0007669"/>
    <property type="project" value="InterPro"/>
</dbReference>
<reference evidence="3 4" key="1">
    <citation type="submission" date="2019-03" db="EMBL/GenBank/DDBJ databases">
        <title>Genomic Encyclopedia of Type Strains, Phase IV (KMG-IV): sequencing the most valuable type-strain genomes for metagenomic binning, comparative biology and taxonomic classification.</title>
        <authorList>
            <person name="Goeker M."/>
        </authorList>
    </citation>
    <scope>NUCLEOTIDE SEQUENCE [LARGE SCALE GENOMIC DNA]</scope>
    <source>
        <strain evidence="3 4">DSM 19610</strain>
    </source>
</reference>
<name>A0A4R1HI35_9GAMM</name>
<evidence type="ECO:0000313" key="4">
    <source>
        <dbReference type="Proteomes" id="UP000295707"/>
    </source>
</evidence>
<proteinExistence type="predicted"/>
<keyword evidence="3" id="KW-0808">Transferase</keyword>
<dbReference type="Gene3D" id="3.40.50.2000">
    <property type="entry name" value="Glycogen Phosphorylase B"/>
    <property type="match status" value="2"/>
</dbReference>
<dbReference type="PANTHER" id="PTHR12526">
    <property type="entry name" value="GLYCOSYLTRANSFERASE"/>
    <property type="match status" value="1"/>
</dbReference>
<dbReference type="CDD" id="cd03811">
    <property type="entry name" value="GT4_GT28_WabH-like"/>
    <property type="match status" value="1"/>
</dbReference>
<dbReference type="RefSeq" id="WP_132973433.1">
    <property type="nucleotide sequence ID" value="NZ_SMFX01000001.1"/>
</dbReference>
<sequence length="416" mass="45826">MPALQEITQRQRLAFLLPNLGGGGVQRNALITASSLRSRGYQVEMVLCSEKGPLFQMIPDAITRTILDRAAGWQGRIHALLGNPSLLPSLGLPVLAAGKPSRTLRYLPALTEYLRRSQPDVLFSATTYQNIEAILARNAARVNTRIAVTQSTNFSSWHQVSGEWRRRHLLPLLRRSYTRADAIIAVSNAVADDLASYAQLDRRSISTIYTPLVPSNIKDRAAEPAEHSWFDNQDIPVILAVGRPGRAKDYPTLLRAFALLHKKRRARLIILGEARDPHKSQERMGKLQTLISELGVSEDVDMPGYTHNPYRYMARASLLVLSSVYEGFPSVVPEALACGCPVVSTRCPGGVAEALDEGRYGKLVPVGDDRAMADAIHATLEESPQRDRLMERGSSFSIQRSTDAYESLVSSLTASC</sequence>
<dbReference type="Pfam" id="PF00534">
    <property type="entry name" value="Glycos_transf_1"/>
    <property type="match status" value="1"/>
</dbReference>
<dbReference type="Pfam" id="PF13439">
    <property type="entry name" value="Glyco_transf_4"/>
    <property type="match status" value="1"/>
</dbReference>
<dbReference type="Proteomes" id="UP000295707">
    <property type="component" value="Unassembled WGS sequence"/>
</dbReference>